<dbReference type="GO" id="GO:0044781">
    <property type="term" value="P:bacterial-type flagellum organization"/>
    <property type="evidence" value="ECO:0007669"/>
    <property type="project" value="UniProtKB-KW"/>
</dbReference>
<evidence type="ECO:0000259" key="7">
    <source>
        <dbReference type="Pfam" id="PF04316"/>
    </source>
</evidence>
<dbReference type="OrthoDB" id="2991036at2"/>
<dbReference type="SUPFAM" id="SSF101498">
    <property type="entry name" value="Anti-sigma factor FlgM"/>
    <property type="match status" value="1"/>
</dbReference>
<keyword evidence="3" id="KW-0678">Repressor</keyword>
<evidence type="ECO:0000256" key="2">
    <source>
        <dbReference type="ARBA" id="ARBA00017823"/>
    </source>
</evidence>
<dbReference type="Pfam" id="PF04316">
    <property type="entry name" value="FlgM"/>
    <property type="match status" value="1"/>
</dbReference>
<accession>A0A4Y8LLS1</accession>
<gene>
    <name evidence="8" type="primary">flgM</name>
    <name evidence="8" type="ORF">E2626_01100</name>
</gene>
<organism evidence="8 9">
    <name type="scientific">Jeotgalibacillus salarius</name>
    <dbReference type="NCBI Taxonomy" id="546023"/>
    <lineage>
        <taxon>Bacteria</taxon>
        <taxon>Bacillati</taxon>
        <taxon>Bacillota</taxon>
        <taxon>Bacilli</taxon>
        <taxon>Bacillales</taxon>
        <taxon>Caryophanaceae</taxon>
        <taxon>Jeotgalibacillus</taxon>
    </lineage>
</organism>
<keyword evidence="9" id="KW-1185">Reference proteome</keyword>
<comment type="caution">
    <text evidence="8">The sequence shown here is derived from an EMBL/GenBank/DDBJ whole genome shotgun (WGS) entry which is preliminary data.</text>
</comment>
<dbReference type="GO" id="GO:0045892">
    <property type="term" value="P:negative regulation of DNA-templated transcription"/>
    <property type="evidence" value="ECO:0007669"/>
    <property type="project" value="InterPro"/>
</dbReference>
<dbReference type="Proteomes" id="UP000297776">
    <property type="component" value="Unassembled WGS sequence"/>
</dbReference>
<dbReference type="EMBL" id="SORX01000001">
    <property type="protein sequence ID" value="TFE03954.1"/>
    <property type="molecule type" value="Genomic_DNA"/>
</dbReference>
<evidence type="ECO:0000256" key="3">
    <source>
        <dbReference type="ARBA" id="ARBA00022491"/>
    </source>
</evidence>
<reference evidence="8 9" key="1">
    <citation type="submission" date="2019-03" db="EMBL/GenBank/DDBJ databases">
        <authorList>
            <person name="Yang Y."/>
        </authorList>
    </citation>
    <scope>NUCLEOTIDE SEQUENCE [LARGE SCALE GENOMIC DNA]</scope>
    <source>
        <strain evidence="8 9">ASL-1</strain>
    </source>
</reference>
<dbReference type="InterPro" id="IPR035890">
    <property type="entry name" value="Anti-sigma-28_factor_FlgM_sf"/>
</dbReference>
<feature type="domain" description="Anti-sigma-28 factor FlgM C-terminal" evidence="7">
    <location>
        <begin position="36"/>
        <end position="86"/>
    </location>
</feature>
<evidence type="ECO:0000313" key="8">
    <source>
        <dbReference type="EMBL" id="TFE03954.1"/>
    </source>
</evidence>
<proteinExistence type="inferred from homology"/>
<dbReference type="AlphaFoldDB" id="A0A4Y8LLS1"/>
<keyword evidence="8" id="KW-0969">Cilium</keyword>
<evidence type="ECO:0000256" key="6">
    <source>
        <dbReference type="ARBA" id="ARBA00023163"/>
    </source>
</evidence>
<sequence length="91" mass="10533">MRALKINPIQQNPINPYKRQEAKVEQTELQKQKTADKVEISSEAKEMQSLNKLQEGRQERIDQLKAAVENGTYKPDATQTADNLLKFYRQS</sequence>
<keyword evidence="8" id="KW-0282">Flagellum</keyword>
<dbReference type="InterPro" id="IPR031316">
    <property type="entry name" value="FlgM_C"/>
</dbReference>
<evidence type="ECO:0000256" key="4">
    <source>
        <dbReference type="ARBA" id="ARBA00022795"/>
    </source>
</evidence>
<dbReference type="NCBIfam" id="TIGR03824">
    <property type="entry name" value="FlgM_jcvi"/>
    <property type="match status" value="1"/>
</dbReference>
<protein>
    <recommendedName>
        <fullName evidence="2">Negative regulator of flagellin synthesis</fullName>
    </recommendedName>
</protein>
<name>A0A4Y8LLS1_9BACL</name>
<evidence type="ECO:0000313" key="9">
    <source>
        <dbReference type="Proteomes" id="UP000297776"/>
    </source>
</evidence>
<evidence type="ECO:0000256" key="1">
    <source>
        <dbReference type="ARBA" id="ARBA00005322"/>
    </source>
</evidence>
<keyword evidence="4" id="KW-1005">Bacterial flagellum biogenesis</keyword>
<comment type="similarity">
    <text evidence="1">Belongs to the FlgM family.</text>
</comment>
<keyword evidence="5" id="KW-0805">Transcription regulation</keyword>
<dbReference type="InterPro" id="IPR007412">
    <property type="entry name" value="FlgM"/>
</dbReference>
<evidence type="ECO:0000256" key="5">
    <source>
        <dbReference type="ARBA" id="ARBA00023015"/>
    </source>
</evidence>
<keyword evidence="6" id="KW-0804">Transcription</keyword>
<keyword evidence="8" id="KW-0966">Cell projection</keyword>